<dbReference type="GO" id="GO:0004185">
    <property type="term" value="F:serine-type carboxypeptidase activity"/>
    <property type="evidence" value="ECO:0007669"/>
    <property type="project" value="InterPro"/>
</dbReference>
<dbReference type="AlphaFoldDB" id="A0AAQ3U0M5"/>
<accession>A0AAQ3U0M5</accession>
<dbReference type="GO" id="GO:0006508">
    <property type="term" value="P:proteolysis"/>
    <property type="evidence" value="ECO:0007669"/>
    <property type="project" value="InterPro"/>
</dbReference>
<gene>
    <name evidence="2" type="ORF">U9M48_030390</name>
</gene>
<evidence type="ECO:0000313" key="3">
    <source>
        <dbReference type="Proteomes" id="UP001341281"/>
    </source>
</evidence>
<dbReference type="EMBL" id="CP144751">
    <property type="protein sequence ID" value="WVZ83221.1"/>
    <property type="molecule type" value="Genomic_DNA"/>
</dbReference>
<organism evidence="2 3">
    <name type="scientific">Paspalum notatum var. saurae</name>
    <dbReference type="NCBI Taxonomy" id="547442"/>
    <lineage>
        <taxon>Eukaryota</taxon>
        <taxon>Viridiplantae</taxon>
        <taxon>Streptophyta</taxon>
        <taxon>Embryophyta</taxon>
        <taxon>Tracheophyta</taxon>
        <taxon>Spermatophyta</taxon>
        <taxon>Magnoliopsida</taxon>
        <taxon>Liliopsida</taxon>
        <taxon>Poales</taxon>
        <taxon>Poaceae</taxon>
        <taxon>PACMAD clade</taxon>
        <taxon>Panicoideae</taxon>
        <taxon>Andropogonodae</taxon>
        <taxon>Paspaleae</taxon>
        <taxon>Paspalinae</taxon>
        <taxon>Paspalum</taxon>
    </lineage>
</organism>
<proteinExistence type="inferred from homology"/>
<reference evidence="2 3" key="1">
    <citation type="submission" date="2024-02" db="EMBL/GenBank/DDBJ databases">
        <title>High-quality chromosome-scale genome assembly of Pensacola bahiagrass (Paspalum notatum Flugge var. saurae).</title>
        <authorList>
            <person name="Vega J.M."/>
            <person name="Podio M."/>
            <person name="Orjuela J."/>
            <person name="Siena L.A."/>
            <person name="Pessino S.C."/>
            <person name="Combes M.C."/>
            <person name="Mariac C."/>
            <person name="Albertini E."/>
            <person name="Pupilli F."/>
            <person name="Ortiz J.P.A."/>
            <person name="Leblanc O."/>
        </authorList>
    </citation>
    <scope>NUCLEOTIDE SEQUENCE [LARGE SCALE GENOMIC DNA]</scope>
    <source>
        <strain evidence="2">R1</strain>
        <tissue evidence="2">Leaf</tissue>
    </source>
</reference>
<dbReference type="Pfam" id="PF00450">
    <property type="entry name" value="Peptidase_S10"/>
    <property type="match status" value="1"/>
</dbReference>
<name>A0AAQ3U0M5_PASNO</name>
<evidence type="ECO:0000256" key="1">
    <source>
        <dbReference type="ARBA" id="ARBA00009431"/>
    </source>
</evidence>
<keyword evidence="3" id="KW-1185">Reference proteome</keyword>
<dbReference type="Proteomes" id="UP001341281">
    <property type="component" value="Chromosome 07"/>
</dbReference>
<comment type="similarity">
    <text evidence="1">Belongs to the peptidase S10 family.</text>
</comment>
<dbReference type="InterPro" id="IPR001563">
    <property type="entry name" value="Peptidase_S10"/>
</dbReference>
<dbReference type="Gene3D" id="3.40.50.12670">
    <property type="match status" value="1"/>
</dbReference>
<dbReference type="SUPFAM" id="SSF53474">
    <property type="entry name" value="alpha/beta-Hydrolases"/>
    <property type="match status" value="1"/>
</dbReference>
<evidence type="ECO:0000313" key="2">
    <source>
        <dbReference type="EMBL" id="WVZ83221.1"/>
    </source>
</evidence>
<sequence>MEHIFLNKWSALGEFLSLRRQPLHFCDSAKYCSKASRAYVRSYKNLSFYWILQAGHMVPVDHPCHLRMIASVTDSPGLHLDA</sequence>
<dbReference type="InterPro" id="IPR029058">
    <property type="entry name" value="AB_hydrolase_fold"/>
</dbReference>
<protein>
    <submittedName>
        <fullName evidence="2">Uncharacterized protein</fullName>
    </submittedName>
</protein>